<organism evidence="1 2">
    <name type="scientific">Methanocalculus taiwanensis</name>
    <dbReference type="NCBI Taxonomy" id="106207"/>
    <lineage>
        <taxon>Archaea</taxon>
        <taxon>Methanobacteriati</taxon>
        <taxon>Methanobacteriota</taxon>
        <taxon>Stenosarchaea group</taxon>
        <taxon>Methanomicrobia</taxon>
        <taxon>Methanomicrobiales</taxon>
        <taxon>Methanocalculaceae</taxon>
        <taxon>Methanocalculus</taxon>
    </lineage>
</organism>
<dbReference type="InterPro" id="IPR036374">
    <property type="entry name" value="OxRdtase_Mopterin-bd_sf"/>
</dbReference>
<proteinExistence type="predicted"/>
<evidence type="ECO:0000313" key="2">
    <source>
        <dbReference type="Proteomes" id="UP001524383"/>
    </source>
</evidence>
<protein>
    <recommendedName>
        <fullName evidence="3">DUF4430 domain-containing protein</fullName>
    </recommendedName>
</protein>
<evidence type="ECO:0008006" key="3">
    <source>
        <dbReference type="Google" id="ProtNLM"/>
    </source>
</evidence>
<gene>
    <name evidence="1" type="ORF">FTO68_03830</name>
</gene>
<dbReference type="EMBL" id="VOTZ01000006">
    <property type="protein sequence ID" value="MCQ1538122.1"/>
    <property type="molecule type" value="Genomic_DNA"/>
</dbReference>
<dbReference type="RefSeq" id="WP_255332063.1">
    <property type="nucleotide sequence ID" value="NZ_VOTZ01000006.1"/>
</dbReference>
<dbReference type="Proteomes" id="UP001524383">
    <property type="component" value="Unassembled WGS sequence"/>
</dbReference>
<accession>A0ABD4TGM7</accession>
<dbReference type="Gene3D" id="3.90.420.10">
    <property type="entry name" value="Oxidoreductase, molybdopterin-binding domain"/>
    <property type="match status" value="2"/>
</dbReference>
<reference evidence="1 2" key="1">
    <citation type="submission" date="2019-08" db="EMBL/GenBank/DDBJ databases">
        <authorList>
            <person name="Chen S.-C."/>
            <person name="Lai M.-C."/>
            <person name="You Y.-T."/>
        </authorList>
    </citation>
    <scope>NUCLEOTIDE SEQUENCE [LARGE SCALE GENOMIC DNA]</scope>
    <source>
        <strain evidence="1 2">P2F9704a</strain>
    </source>
</reference>
<sequence length="1443" mass="157997">MALLLLIMPAAGATTELHIVKYASDGETVLNETTKEYTWLETNLDVLGDGTTHYSLQGPVFEGDPWNPEEDTNLKDQGAVKGTDLADICDLVGGMSAGETVKVIADDTFSKTFPYSVVYNPATRQGPIGITWYLAGDGYVPDYSSGMKVIFFADDGVFGVNDMKQTFPEEYWYYYEPGIPTTTGLSVKYIEKIAIMSNEDAPEDEKETLFDDTLELQDETFPLEATSETSYDVGRLTPLGALDAAGLNLTVNDKSFATKGILLLDGIEEYLFSKADGTTWICNVNGQTLDDFGNYETEGLNVYQLNDGDVVECFFGVKPVTAENATAYVRIEVSVGAGASDTLFDDTLELQNETFPLEATSETSYDVERLTPLGALDAAGLNLTVNDKSFATKGILLLDGIEEYLYDKTAGTTWICNVNGQTLDDFGNYETEGLNIYQLNDGDVVECFFGVKPITPETATAYVRIEVSVDGGSAPGDWTLELDGALNELIHQSYFEQGIKCGHGATYEDDDGNVWSGMPLWWLVGYVDDGNKHGSEAFNDALAEQGYSIKVTAGDGYSINFQSAAVARNDNIIVANTLNGEPLPATIGEKEKPCFPLQMIGSDVSSGQKVGNVVKIELIGLPEPQTEWAISLDGAFKRTFTQSEFEEGVGCGHSNHWTDADDNVWTGMPLWYLIAVVDDINADNHWKFNNTRAADGYTVSVTAEDGYTRSFASADIARNNDYIIANKMNSAPLDDNYPLRLVGSALTSGGQRVGNIASISISGLPEEPQEGEWILTLKGRQITANISQSLFEEEAARNAVTYDDGVSVWTGIPLWRLAGLVDDDRMIGPDFFNEELAGIGYTVIVSSGGDSPYSKDFTSQEMAESKNNYIVANTVNGTAIPGDAFPLRLVGDGAKGSKSVGNIETIELTEFDTPTEAPAIRVVKYAADGVTIIQEVTKDYLWMKENLPVIGGENGVRLRFQGPTFDPDDLWNPDETKNPNKVDEVVRGTAIKDLCDLVGGAPEGSEIILKAKDGFKTTLNYTNLYSPLDRQGEAIVAWWTERQGYVPEYSDGYRNFFNTPDGIFGADDMRTTMKQDYWHYYWADGIQYPSAAGVSTKTIATIEIRTGTRENWELLLTGAISDTIDRAYFESAKSCAMAGQSHHATWTDGDDEWSGLPLWTLVGWVDDENKHDFGSNPFRDDLAELGYNITVIDYGPDGTKGTDDDFSATFHSTVVARNQNIIVANELNGQPLPSDGEKPTWPLRLVGSDLTSGKQRVGSIDEIALTDLPAEIDADDIIQLKEGWNFISVPKRLSIGNNTAQIFSSVDTMDRSIWEYNSALKLWKALKLTDVVLPLNGFWIYSAEDCEIALQYDDNPVQTPPTRELNKGWNAIGFSGLEPASARDTLLSLGDLWTQAIGYDPVNQKYETAIIRGGSGSFSDTQEMYPTHGYWIYLTGNGELASL</sequence>
<comment type="caution">
    <text evidence="1">The sequence shown here is derived from an EMBL/GenBank/DDBJ whole genome shotgun (WGS) entry which is preliminary data.</text>
</comment>
<dbReference type="SUPFAM" id="SSF56524">
    <property type="entry name" value="Oxidoreductase molybdopterin-binding domain"/>
    <property type="match status" value="4"/>
</dbReference>
<name>A0ABD4TGM7_9EURY</name>
<keyword evidence="2" id="KW-1185">Reference proteome</keyword>
<evidence type="ECO:0000313" key="1">
    <source>
        <dbReference type="EMBL" id="MCQ1538122.1"/>
    </source>
</evidence>